<dbReference type="AlphaFoldDB" id="A0A8J7ACC0"/>
<gene>
    <name evidence="10" type="primary">folK</name>
    <name evidence="10" type="ORF">IQ241_07125</name>
</gene>
<evidence type="ECO:0000256" key="4">
    <source>
        <dbReference type="ARBA" id="ARBA00022679"/>
    </source>
</evidence>
<evidence type="ECO:0000256" key="1">
    <source>
        <dbReference type="ARBA" id="ARBA00000198"/>
    </source>
</evidence>
<keyword evidence="5" id="KW-0547">Nucleotide-binding</keyword>
<dbReference type="CDD" id="cd00483">
    <property type="entry name" value="HPPK"/>
    <property type="match status" value="1"/>
</dbReference>
<evidence type="ECO:0000256" key="3">
    <source>
        <dbReference type="ARBA" id="ARBA00013253"/>
    </source>
</evidence>
<dbReference type="Pfam" id="PF01288">
    <property type="entry name" value="HPPK"/>
    <property type="match status" value="1"/>
</dbReference>
<evidence type="ECO:0000313" key="10">
    <source>
        <dbReference type="EMBL" id="MBE9077069.1"/>
    </source>
</evidence>
<evidence type="ECO:0000259" key="9">
    <source>
        <dbReference type="PROSITE" id="PS00794"/>
    </source>
</evidence>
<dbReference type="GO" id="GO:0005524">
    <property type="term" value="F:ATP binding"/>
    <property type="evidence" value="ECO:0007669"/>
    <property type="project" value="UniProtKB-KW"/>
</dbReference>
<dbReference type="EC" id="2.7.6.3" evidence="3"/>
<evidence type="ECO:0000256" key="2">
    <source>
        <dbReference type="ARBA" id="ARBA00005051"/>
    </source>
</evidence>
<dbReference type="GO" id="GO:0046656">
    <property type="term" value="P:folic acid biosynthetic process"/>
    <property type="evidence" value="ECO:0007669"/>
    <property type="project" value="UniProtKB-KW"/>
</dbReference>
<comment type="pathway">
    <text evidence="2">Cofactor biosynthesis; tetrahydrofolate biosynthesis; 2-amino-4-hydroxy-6-hydroxymethyl-7,8-dihydropteridine diphosphate from 7,8-dihydroneopterin triphosphate: step 4/4.</text>
</comment>
<dbReference type="GO" id="GO:0046654">
    <property type="term" value="P:tetrahydrofolate biosynthetic process"/>
    <property type="evidence" value="ECO:0007669"/>
    <property type="project" value="UniProtKB-UniPathway"/>
</dbReference>
<evidence type="ECO:0000256" key="5">
    <source>
        <dbReference type="ARBA" id="ARBA00022741"/>
    </source>
</evidence>
<comment type="caution">
    <text evidence="10">The sequence shown here is derived from an EMBL/GenBank/DDBJ whole genome shotgun (WGS) entry which is preliminary data.</text>
</comment>
<dbReference type="Gene3D" id="3.30.70.560">
    <property type="entry name" value="7,8-Dihydro-6-hydroxymethylpterin-pyrophosphokinase HPPK"/>
    <property type="match status" value="1"/>
</dbReference>
<dbReference type="PANTHER" id="PTHR43071">
    <property type="entry name" value="2-AMINO-4-HYDROXY-6-HYDROXYMETHYLDIHYDROPTERIDINE PYROPHOSPHOKINASE"/>
    <property type="match status" value="1"/>
</dbReference>
<dbReference type="PROSITE" id="PS00794">
    <property type="entry name" value="HPPK"/>
    <property type="match status" value="1"/>
</dbReference>
<dbReference type="EMBL" id="JADEXG010000012">
    <property type="protein sequence ID" value="MBE9077069.1"/>
    <property type="molecule type" value="Genomic_DNA"/>
</dbReference>
<dbReference type="PANTHER" id="PTHR43071:SF1">
    <property type="entry name" value="2-AMINO-4-HYDROXY-6-HYDROXYMETHYLDIHYDROPTERIDINE PYROPHOSPHOKINASE"/>
    <property type="match status" value="1"/>
</dbReference>
<comment type="catalytic activity">
    <reaction evidence="1">
        <text>6-hydroxymethyl-7,8-dihydropterin + ATP = (7,8-dihydropterin-6-yl)methyl diphosphate + AMP + H(+)</text>
        <dbReference type="Rhea" id="RHEA:11412"/>
        <dbReference type="ChEBI" id="CHEBI:15378"/>
        <dbReference type="ChEBI" id="CHEBI:30616"/>
        <dbReference type="ChEBI" id="CHEBI:44841"/>
        <dbReference type="ChEBI" id="CHEBI:72950"/>
        <dbReference type="ChEBI" id="CHEBI:456215"/>
        <dbReference type="EC" id="2.7.6.3"/>
    </reaction>
</comment>
<dbReference type="NCBIfam" id="TIGR01498">
    <property type="entry name" value="folK"/>
    <property type="match status" value="1"/>
</dbReference>
<evidence type="ECO:0000256" key="6">
    <source>
        <dbReference type="ARBA" id="ARBA00022777"/>
    </source>
</evidence>
<evidence type="ECO:0000256" key="8">
    <source>
        <dbReference type="ARBA" id="ARBA00022909"/>
    </source>
</evidence>
<evidence type="ECO:0000313" key="11">
    <source>
        <dbReference type="Proteomes" id="UP000636505"/>
    </source>
</evidence>
<sequence length="172" mass="19092">MTALSNQTIDCAIALGSNLGDSRATLLQAIELIDQTEEVEVKARSRLYQTAAVGPPQPDYLNACALLRTTLLPHALLSQLLAVETSFGRVRRERWGPRTLDIDLLLYGDWVIELPGLSVPHPRLHERPFVLVPLSEIAPMWQHPLLDKSLFQLAEAVGNEGVARLEADEPER</sequence>
<dbReference type="RefSeq" id="WP_193905732.1">
    <property type="nucleotide sequence ID" value="NZ_JADEXG010000012.1"/>
</dbReference>
<dbReference type="GO" id="GO:0016301">
    <property type="term" value="F:kinase activity"/>
    <property type="evidence" value="ECO:0007669"/>
    <property type="project" value="UniProtKB-KW"/>
</dbReference>
<reference evidence="10" key="1">
    <citation type="submission" date="2020-10" db="EMBL/GenBank/DDBJ databases">
        <authorList>
            <person name="Castelo-Branco R."/>
            <person name="Eusebio N."/>
            <person name="Adriana R."/>
            <person name="Vieira A."/>
            <person name="Brugerolle De Fraissinette N."/>
            <person name="Rezende De Castro R."/>
            <person name="Schneider M.P."/>
            <person name="Vasconcelos V."/>
            <person name="Leao P.N."/>
        </authorList>
    </citation>
    <scope>NUCLEOTIDE SEQUENCE</scope>
    <source>
        <strain evidence="10">LEGE 07310</strain>
    </source>
</reference>
<accession>A0A8J7ACC0</accession>
<keyword evidence="4 10" id="KW-0808">Transferase</keyword>
<keyword evidence="8" id="KW-0289">Folate biosynthesis</keyword>
<keyword evidence="7" id="KW-0067">ATP-binding</keyword>
<dbReference type="InterPro" id="IPR000550">
    <property type="entry name" value="Hppk"/>
</dbReference>
<dbReference type="GO" id="GO:0003848">
    <property type="term" value="F:2-amino-4-hydroxy-6-hydroxymethyldihydropteridine diphosphokinase activity"/>
    <property type="evidence" value="ECO:0007669"/>
    <property type="project" value="UniProtKB-EC"/>
</dbReference>
<keyword evidence="11" id="KW-1185">Reference proteome</keyword>
<protein>
    <recommendedName>
        <fullName evidence="3">2-amino-4-hydroxy-6-hydroxymethyldihydropteridine diphosphokinase</fullName>
        <ecNumber evidence="3">2.7.6.3</ecNumber>
    </recommendedName>
</protein>
<name>A0A8J7ACC0_9CYAN</name>
<dbReference type="InterPro" id="IPR035907">
    <property type="entry name" value="Hppk_sf"/>
</dbReference>
<dbReference type="UniPathway" id="UPA00077">
    <property type="reaction ID" value="UER00155"/>
</dbReference>
<dbReference type="Proteomes" id="UP000636505">
    <property type="component" value="Unassembled WGS sequence"/>
</dbReference>
<evidence type="ECO:0000256" key="7">
    <source>
        <dbReference type="ARBA" id="ARBA00022840"/>
    </source>
</evidence>
<proteinExistence type="predicted"/>
<organism evidence="10 11">
    <name type="scientific">Vasconcelosia minhoensis LEGE 07310</name>
    <dbReference type="NCBI Taxonomy" id="915328"/>
    <lineage>
        <taxon>Bacteria</taxon>
        <taxon>Bacillati</taxon>
        <taxon>Cyanobacteriota</taxon>
        <taxon>Cyanophyceae</taxon>
        <taxon>Nodosilineales</taxon>
        <taxon>Cymatolegaceae</taxon>
        <taxon>Vasconcelosia</taxon>
        <taxon>Vasconcelosia minhoensis</taxon>
    </lineage>
</organism>
<dbReference type="SUPFAM" id="SSF55083">
    <property type="entry name" value="6-hydroxymethyl-7,8-dihydropterin pyrophosphokinase, HPPK"/>
    <property type="match status" value="1"/>
</dbReference>
<keyword evidence="6" id="KW-0418">Kinase</keyword>
<feature type="domain" description="7,8-dihydro-6-hydroxymethylpterin-pyrophosphokinase" evidence="9">
    <location>
        <begin position="94"/>
        <end position="105"/>
    </location>
</feature>